<evidence type="ECO:0000313" key="2">
    <source>
        <dbReference type="Proteomes" id="UP000637002"/>
    </source>
</evidence>
<protein>
    <submittedName>
        <fullName evidence="1">Uncharacterized protein</fullName>
    </submittedName>
</protein>
<keyword evidence="2" id="KW-1185">Reference proteome</keyword>
<evidence type="ECO:0000313" key="1">
    <source>
        <dbReference type="EMBL" id="GGC67825.1"/>
    </source>
</evidence>
<dbReference type="EMBL" id="BMGG01000005">
    <property type="protein sequence ID" value="GGC67825.1"/>
    <property type="molecule type" value="Genomic_DNA"/>
</dbReference>
<sequence>MQACADGMSARYGMLREIPSSGLPRASSETLEGGQNVSPISKKIYETLARRPHCLRIAARGGAEFVVPTDNMRLTGGKVFWEDDVGLWCLPVEAITRVVGDFWNAGPPGTLVPAPTYWAAGRA</sequence>
<gene>
    <name evidence="1" type="ORF">GCM10010994_28000</name>
</gene>
<proteinExistence type="predicted"/>
<comment type="caution">
    <text evidence="1">The sequence shown here is derived from an EMBL/GenBank/DDBJ whole genome shotgun (WGS) entry which is preliminary data.</text>
</comment>
<dbReference type="Proteomes" id="UP000637002">
    <property type="component" value="Unassembled WGS sequence"/>
</dbReference>
<dbReference type="AlphaFoldDB" id="A0A916UCH8"/>
<accession>A0A916UCH8</accession>
<name>A0A916UCH8_9HYPH</name>
<reference evidence="1" key="1">
    <citation type="journal article" date="2014" name="Int. J. Syst. Evol. Microbiol.">
        <title>Complete genome sequence of Corynebacterium casei LMG S-19264T (=DSM 44701T), isolated from a smear-ripened cheese.</title>
        <authorList>
            <consortium name="US DOE Joint Genome Institute (JGI-PGF)"/>
            <person name="Walter F."/>
            <person name="Albersmeier A."/>
            <person name="Kalinowski J."/>
            <person name="Ruckert C."/>
        </authorList>
    </citation>
    <scope>NUCLEOTIDE SEQUENCE</scope>
    <source>
        <strain evidence="1">CGMCC 1.12919</strain>
    </source>
</reference>
<reference evidence="1" key="2">
    <citation type="submission" date="2020-09" db="EMBL/GenBank/DDBJ databases">
        <authorList>
            <person name="Sun Q."/>
            <person name="Zhou Y."/>
        </authorList>
    </citation>
    <scope>NUCLEOTIDE SEQUENCE</scope>
    <source>
        <strain evidence="1">CGMCC 1.12919</strain>
    </source>
</reference>
<organism evidence="1 2">
    <name type="scientific">Chelatococcus reniformis</name>
    <dbReference type="NCBI Taxonomy" id="1494448"/>
    <lineage>
        <taxon>Bacteria</taxon>
        <taxon>Pseudomonadati</taxon>
        <taxon>Pseudomonadota</taxon>
        <taxon>Alphaproteobacteria</taxon>
        <taxon>Hyphomicrobiales</taxon>
        <taxon>Chelatococcaceae</taxon>
        <taxon>Chelatococcus</taxon>
    </lineage>
</organism>